<gene>
    <name evidence="2" type="ORF">EURHEDRAFT_345545</name>
</gene>
<dbReference type="HOGENOM" id="CLU_2170548_0_0_1"/>
<reference evidence="3" key="1">
    <citation type="journal article" date="2014" name="Nat. Commun.">
        <title>Genomic adaptations of the halophilic Dead Sea filamentous fungus Eurotium rubrum.</title>
        <authorList>
            <person name="Kis-Papo T."/>
            <person name="Weig A.R."/>
            <person name="Riley R."/>
            <person name="Persoh D."/>
            <person name="Salamov A."/>
            <person name="Sun H."/>
            <person name="Lipzen A."/>
            <person name="Wasser S.P."/>
            <person name="Rambold G."/>
            <person name="Grigoriev I.V."/>
            <person name="Nevo E."/>
        </authorList>
    </citation>
    <scope>NUCLEOTIDE SEQUENCE [LARGE SCALE GENOMIC DNA]</scope>
    <source>
        <strain evidence="3">CBS 135680</strain>
    </source>
</reference>
<evidence type="ECO:0000256" key="1">
    <source>
        <dbReference type="SAM" id="MobiDB-lite"/>
    </source>
</evidence>
<dbReference type="InterPro" id="IPR013780">
    <property type="entry name" value="Glyco_hydro_b"/>
</dbReference>
<dbReference type="OrthoDB" id="5795902at2759"/>
<proteinExistence type="predicted"/>
<name>A0A017SJ43_ASPRC</name>
<sequence length="110" mass="12243">MKSNSMTQIDPPNPLHLPKPINQDPASALAIRRWCKYLDDEIYEYGKKGNVQLYSGLLSGDDQVILLLKPGTKTSEMTASLAEILWDKALKELRRKPLALGTFTISGRTG</sequence>
<evidence type="ECO:0000313" key="2">
    <source>
        <dbReference type="EMBL" id="EYE96952.1"/>
    </source>
</evidence>
<keyword evidence="3" id="KW-1185">Reference proteome</keyword>
<accession>A0A017SJ43</accession>
<dbReference type="STRING" id="1388766.A0A017SJ43"/>
<evidence type="ECO:0000313" key="3">
    <source>
        <dbReference type="Proteomes" id="UP000019804"/>
    </source>
</evidence>
<dbReference type="Proteomes" id="UP000019804">
    <property type="component" value="Unassembled WGS sequence"/>
</dbReference>
<dbReference type="AlphaFoldDB" id="A0A017SJ43"/>
<protein>
    <submittedName>
        <fullName evidence="2">Uncharacterized protein</fullName>
    </submittedName>
</protein>
<dbReference type="Gene3D" id="2.60.40.1180">
    <property type="entry name" value="Golgi alpha-mannosidase II"/>
    <property type="match status" value="1"/>
</dbReference>
<feature type="region of interest" description="Disordered" evidence="1">
    <location>
        <begin position="1"/>
        <end position="22"/>
    </location>
</feature>
<organism evidence="2 3">
    <name type="scientific">Aspergillus ruber (strain CBS 135680)</name>
    <dbReference type="NCBI Taxonomy" id="1388766"/>
    <lineage>
        <taxon>Eukaryota</taxon>
        <taxon>Fungi</taxon>
        <taxon>Dikarya</taxon>
        <taxon>Ascomycota</taxon>
        <taxon>Pezizomycotina</taxon>
        <taxon>Eurotiomycetes</taxon>
        <taxon>Eurotiomycetidae</taxon>
        <taxon>Eurotiales</taxon>
        <taxon>Aspergillaceae</taxon>
        <taxon>Aspergillus</taxon>
        <taxon>Aspergillus subgen. Aspergillus</taxon>
    </lineage>
</organism>
<dbReference type="EMBL" id="KK088417">
    <property type="protein sequence ID" value="EYE96952.1"/>
    <property type="molecule type" value="Genomic_DNA"/>
</dbReference>
<dbReference type="GeneID" id="63693546"/>
<dbReference type="RefSeq" id="XP_040640640.1">
    <property type="nucleotide sequence ID" value="XM_040778422.1"/>
</dbReference>
<feature type="compositionally biased region" description="Polar residues" evidence="1">
    <location>
        <begin position="1"/>
        <end position="10"/>
    </location>
</feature>